<organism evidence="1 2">
    <name type="scientific">Albugo candida</name>
    <dbReference type="NCBI Taxonomy" id="65357"/>
    <lineage>
        <taxon>Eukaryota</taxon>
        <taxon>Sar</taxon>
        <taxon>Stramenopiles</taxon>
        <taxon>Oomycota</taxon>
        <taxon>Peronosporomycetes</taxon>
        <taxon>Albuginales</taxon>
        <taxon>Albuginaceae</taxon>
        <taxon>Albugo</taxon>
    </lineage>
</organism>
<keyword evidence="2" id="KW-1185">Reference proteome</keyword>
<protein>
    <recommendedName>
        <fullName evidence="3">Myb-like domain-containing protein</fullName>
    </recommendedName>
</protein>
<sequence length="260" mass="28880">MLMNDAHKHSNNETVEVPKISPHSSLMASQSTDTAMASLATTLSKQVSDLGEPAFSPGVVYSTANTLWSAEELQLLFRGLNDFPEERYDNVTRYIHIASSIPRKCVRDVAFKVKSMSIQQENLLAQAQDTVNTNQLQKRMKIEQYKDVQATALPLLDQRKMGLDQRCDGPSDGLSFSTIEVQLHGLLKENAMVLNAIRSNLLSGRIQDNRKQMMQFHGNSQAIISSIGNISASLPPLHFKLDTSLIDDSKLASNPQRLNL</sequence>
<dbReference type="InterPro" id="IPR001005">
    <property type="entry name" value="SANT/Myb"/>
</dbReference>
<reference evidence="1 2" key="1">
    <citation type="submission" date="2012-05" db="EMBL/GenBank/DDBJ databases">
        <title>Recombination and specialization in a pathogen metapopulation.</title>
        <authorList>
            <person name="Gardiner A."/>
            <person name="Kemen E."/>
            <person name="Schultz-Larsen T."/>
            <person name="MacLean D."/>
            <person name="Van Oosterhout C."/>
            <person name="Jones J.D.G."/>
        </authorList>
    </citation>
    <scope>NUCLEOTIDE SEQUENCE [LARGE SCALE GENOMIC DNA]</scope>
    <source>
        <strain evidence="1 2">Ac Nc2</strain>
    </source>
</reference>
<dbReference type="InParanoid" id="A0A024FYI5"/>
<proteinExistence type="predicted"/>
<evidence type="ECO:0000313" key="2">
    <source>
        <dbReference type="Proteomes" id="UP000053237"/>
    </source>
</evidence>
<dbReference type="PANTHER" id="PTHR14000">
    <property type="entry name" value="FINGER CCCH DOMAIN PROTEIN, PUTATIVE (DUF3755)-RELATED"/>
    <property type="match status" value="1"/>
</dbReference>
<name>A0A024FYI5_9STRA</name>
<evidence type="ECO:0000313" key="1">
    <source>
        <dbReference type="EMBL" id="CCI39571.1"/>
    </source>
</evidence>
<dbReference type="PANTHER" id="PTHR14000:SF1">
    <property type="entry name" value="HISTONE H2A DEUBIQUITINASE (DUF3755)"/>
    <property type="match status" value="1"/>
</dbReference>
<dbReference type="AlphaFoldDB" id="A0A024FYI5"/>
<comment type="caution">
    <text evidence="1">The sequence shown here is derived from an EMBL/GenBank/DDBJ whole genome shotgun (WGS) entry which is preliminary data.</text>
</comment>
<accession>A0A024FYI5</accession>
<gene>
    <name evidence="1" type="ORF">BN9_003540</name>
</gene>
<dbReference type="Proteomes" id="UP000053237">
    <property type="component" value="Unassembled WGS sequence"/>
</dbReference>
<dbReference type="CDD" id="cd00167">
    <property type="entry name" value="SANT"/>
    <property type="match status" value="1"/>
</dbReference>
<evidence type="ECO:0008006" key="3">
    <source>
        <dbReference type="Google" id="ProtNLM"/>
    </source>
</evidence>
<dbReference type="EMBL" id="CAIX01000002">
    <property type="protein sequence ID" value="CCI39571.1"/>
    <property type="molecule type" value="Genomic_DNA"/>
</dbReference>
<dbReference type="OrthoDB" id="19768at2759"/>